<sequence length="146" mass="16432">MKILFAVMAVLAVIFFAPPVLKRFNSQALHGSTDKRIMQSSKDVRHNMATEERHTFDEAFGLIQKFKMQEGENAFAKAVDGKSPEEIVDIARKEVEAKIAAGDPEFKNYKSWEDMLSKKAAEDAPKKPAGQQPPPQLRQSERTGRE</sequence>
<evidence type="ECO:0000313" key="3">
    <source>
        <dbReference type="Proteomes" id="UP000249396"/>
    </source>
</evidence>
<proteinExistence type="predicted"/>
<dbReference type="EMBL" id="QJPH01000312">
    <property type="protein sequence ID" value="PZN78863.1"/>
    <property type="molecule type" value="Genomic_DNA"/>
</dbReference>
<comment type="caution">
    <text evidence="2">The sequence shown here is derived from an EMBL/GenBank/DDBJ whole genome shotgun (WGS) entry which is preliminary data.</text>
</comment>
<gene>
    <name evidence="2" type="ORF">DM484_12090</name>
</gene>
<reference evidence="2 3" key="1">
    <citation type="journal article" date="2018" name="Aquat. Microb. Ecol.">
        <title>Gammaproteobacterial methanotrophs dominate.</title>
        <authorList>
            <person name="Rissanen A.J."/>
            <person name="Saarenheimo J."/>
            <person name="Tiirola M."/>
            <person name="Peura S."/>
            <person name="Aalto S.L."/>
            <person name="Karvinen A."/>
            <person name="Nykanen H."/>
        </authorList>
    </citation>
    <scope>NUCLEOTIDE SEQUENCE [LARGE SCALE GENOMIC DNA]</scope>
    <source>
        <strain evidence="2">AMbin10</strain>
    </source>
</reference>
<evidence type="ECO:0000313" key="2">
    <source>
        <dbReference type="EMBL" id="PZN78863.1"/>
    </source>
</evidence>
<organism evidence="2 3">
    <name type="scientific">Candidatus Methylumidiphilus alinenensis</name>
    <dbReference type="NCBI Taxonomy" id="2202197"/>
    <lineage>
        <taxon>Bacteria</taxon>
        <taxon>Pseudomonadati</taxon>
        <taxon>Pseudomonadota</taxon>
        <taxon>Gammaproteobacteria</taxon>
        <taxon>Methylococcales</taxon>
        <taxon>Candidatus Methylumidiphilus</taxon>
    </lineage>
</organism>
<dbReference type="Proteomes" id="UP000249396">
    <property type="component" value="Unassembled WGS sequence"/>
</dbReference>
<accession>A0A2W4R5V2</accession>
<name>A0A2W4R5V2_9GAMM</name>
<dbReference type="AlphaFoldDB" id="A0A2W4R5V2"/>
<feature type="compositionally biased region" description="Basic and acidic residues" evidence="1">
    <location>
        <begin position="117"/>
        <end position="126"/>
    </location>
</feature>
<protein>
    <submittedName>
        <fullName evidence="2">Uncharacterized protein</fullName>
    </submittedName>
</protein>
<evidence type="ECO:0000256" key="1">
    <source>
        <dbReference type="SAM" id="MobiDB-lite"/>
    </source>
</evidence>
<feature type="region of interest" description="Disordered" evidence="1">
    <location>
        <begin position="117"/>
        <end position="146"/>
    </location>
</feature>